<proteinExistence type="predicted"/>
<feature type="region of interest" description="Disordered" evidence="1">
    <location>
        <begin position="1"/>
        <end position="34"/>
    </location>
</feature>
<reference evidence="2" key="2">
    <citation type="journal article" date="2015" name="Data Brief">
        <title>Shoot transcriptome of the giant reed, Arundo donax.</title>
        <authorList>
            <person name="Barrero R.A."/>
            <person name="Guerrero F.D."/>
            <person name="Moolhuijzen P."/>
            <person name="Goolsby J.A."/>
            <person name="Tidwell J."/>
            <person name="Bellgard S.E."/>
            <person name="Bellgard M.I."/>
        </authorList>
    </citation>
    <scope>NUCLEOTIDE SEQUENCE</scope>
    <source>
        <tissue evidence="2">Shoot tissue taken approximately 20 cm above the soil surface</tissue>
    </source>
</reference>
<name>A0A0A9TLV9_ARUDO</name>
<organism evidence="2">
    <name type="scientific">Arundo donax</name>
    <name type="common">Giant reed</name>
    <name type="synonym">Donax arundinaceus</name>
    <dbReference type="NCBI Taxonomy" id="35708"/>
    <lineage>
        <taxon>Eukaryota</taxon>
        <taxon>Viridiplantae</taxon>
        <taxon>Streptophyta</taxon>
        <taxon>Embryophyta</taxon>
        <taxon>Tracheophyta</taxon>
        <taxon>Spermatophyta</taxon>
        <taxon>Magnoliopsida</taxon>
        <taxon>Liliopsida</taxon>
        <taxon>Poales</taxon>
        <taxon>Poaceae</taxon>
        <taxon>PACMAD clade</taxon>
        <taxon>Arundinoideae</taxon>
        <taxon>Arundineae</taxon>
        <taxon>Arundo</taxon>
    </lineage>
</organism>
<accession>A0A0A9TLV9</accession>
<dbReference type="EMBL" id="GBRH01280631">
    <property type="protein sequence ID" value="JAD17264.1"/>
    <property type="molecule type" value="Transcribed_RNA"/>
</dbReference>
<protein>
    <submittedName>
        <fullName evidence="2">Uncharacterized protein</fullName>
    </submittedName>
</protein>
<evidence type="ECO:0000256" key="1">
    <source>
        <dbReference type="SAM" id="MobiDB-lite"/>
    </source>
</evidence>
<evidence type="ECO:0000313" key="2">
    <source>
        <dbReference type="EMBL" id="JAD17264.1"/>
    </source>
</evidence>
<reference evidence="2" key="1">
    <citation type="submission" date="2014-09" db="EMBL/GenBank/DDBJ databases">
        <authorList>
            <person name="Magalhaes I.L.F."/>
            <person name="Oliveira U."/>
            <person name="Santos F.R."/>
            <person name="Vidigal T.H.D.A."/>
            <person name="Brescovit A.D."/>
            <person name="Santos A.J."/>
        </authorList>
    </citation>
    <scope>NUCLEOTIDE SEQUENCE</scope>
    <source>
        <tissue evidence="2">Shoot tissue taken approximately 20 cm above the soil surface</tissue>
    </source>
</reference>
<sequence>MGPERGRPPRNLRPEIESRNPLDPKTPRPANSKE</sequence>
<dbReference type="AlphaFoldDB" id="A0A0A9TLV9"/>